<evidence type="ECO:0008006" key="4">
    <source>
        <dbReference type="Google" id="ProtNLM"/>
    </source>
</evidence>
<dbReference type="PROSITE" id="PS50088">
    <property type="entry name" value="ANK_REPEAT"/>
    <property type="match status" value="1"/>
</dbReference>
<dbReference type="InterPro" id="IPR036770">
    <property type="entry name" value="Ankyrin_rpt-contain_sf"/>
</dbReference>
<name>A0ABR3Y5M1_9PEZI</name>
<dbReference type="InterPro" id="IPR002110">
    <property type="entry name" value="Ankyrin_rpt"/>
</dbReference>
<evidence type="ECO:0000313" key="2">
    <source>
        <dbReference type="EMBL" id="KAL1883235.1"/>
    </source>
</evidence>
<dbReference type="Gene3D" id="1.25.40.20">
    <property type="entry name" value="Ankyrin repeat-containing domain"/>
    <property type="match status" value="1"/>
</dbReference>
<proteinExistence type="predicted"/>
<dbReference type="Proteomes" id="UP001583177">
    <property type="component" value="Unassembled WGS sequence"/>
</dbReference>
<comment type="caution">
    <text evidence="2">The sequence shown here is derived from an EMBL/GenBank/DDBJ whole genome shotgun (WGS) entry which is preliminary data.</text>
</comment>
<dbReference type="SMART" id="SM00248">
    <property type="entry name" value="ANK"/>
    <property type="match status" value="3"/>
</dbReference>
<keyword evidence="1" id="KW-0040">ANK repeat</keyword>
<reference evidence="2 3" key="1">
    <citation type="journal article" date="2024" name="IMA Fungus">
        <title>IMA Genome - F19 : A genome assembly and annotation guide to empower mycologists, including annotated draft genome sequences of Ceratocystis pirilliformis, Diaporthe australafricana, Fusarium ophioides, Paecilomyces lecythidis, and Sporothrix stenoceras.</title>
        <authorList>
            <person name="Aylward J."/>
            <person name="Wilson A.M."/>
            <person name="Visagie C.M."/>
            <person name="Spraker J."/>
            <person name="Barnes I."/>
            <person name="Buitendag C."/>
            <person name="Ceriani C."/>
            <person name="Del Mar Angel L."/>
            <person name="du Plessis D."/>
            <person name="Fuchs T."/>
            <person name="Gasser K."/>
            <person name="Kramer D."/>
            <person name="Li W."/>
            <person name="Munsamy K."/>
            <person name="Piso A."/>
            <person name="Price J.L."/>
            <person name="Sonnekus B."/>
            <person name="Thomas C."/>
            <person name="van der Nest A."/>
            <person name="van Dijk A."/>
            <person name="van Heerden A."/>
            <person name="van Vuuren N."/>
            <person name="Yilmaz N."/>
            <person name="Duong T.A."/>
            <person name="van der Merwe N.A."/>
            <person name="Wingfield M.J."/>
            <person name="Wingfield B.D."/>
        </authorList>
    </citation>
    <scope>NUCLEOTIDE SEQUENCE [LARGE SCALE GENOMIC DNA]</scope>
    <source>
        <strain evidence="2 3">CMW 18300</strain>
    </source>
</reference>
<keyword evidence="3" id="KW-1185">Reference proteome</keyword>
<evidence type="ECO:0000256" key="1">
    <source>
        <dbReference type="PROSITE-ProRule" id="PRU00023"/>
    </source>
</evidence>
<dbReference type="Pfam" id="PF12796">
    <property type="entry name" value="Ank_2"/>
    <property type="match status" value="1"/>
</dbReference>
<dbReference type="EMBL" id="JAWRVE010000002">
    <property type="protein sequence ID" value="KAL1883235.1"/>
    <property type="molecule type" value="Genomic_DNA"/>
</dbReference>
<feature type="repeat" description="ANK" evidence="1">
    <location>
        <begin position="600"/>
        <end position="632"/>
    </location>
</feature>
<sequence>MDPLSLASGAGGLVSLGITICNGLISYCRSYRSREDDISILQGNAERLRRQLEVLEGPQHGVGLSSGSPSLEKSMDECIAACNTCLADLGRLSDKFSPPVTGLNQRSRTGSSLTRKLSYPLQKDKFESFRRQVHQLHLSLSFQVGLLNHDAVMNLRQETKSESQVLSSIVSAQGRDIQEQIAAVVPDLSKILESGLTKSEQYFQAQMDRLEVMIKESLHTEERAEPNNTRGTGGSSIAEALPQAFSNELEMTSHVQNASFPGRKYSTAKTPLWELKCHCAGTISPAYPVTHATSCYLSLRHRQRRALIGKIRLFNYFFQFQVAIEYSQRAFLRTLHIQHNITIRATVPDGSPAFGLIHGTTFNMGGCSMGHYTIGRSVGGYFTVNSFRQKLQSCLEGLQRLFMEGRAWPTDIEESTGNNLLHVATSALWILMADEMKEVYSQFLQTLVDFGVPLKDASRSNQTPIGIVLQEVTSMWGVEFSDYTVGTGLVKGLLDLGADILDIMPLQTFGPSVLPLVGNEELEEQGTSDQEPLSRAVLEKWETQLYDILTHSDAKMHLLTRGKVGETPLHIATHWPRGMEMLLQLGGDTVTGIINAEDDNGSTALDYALKLREPECVRMLLDSSAEMDLEVLENIAKWESDRAQMDIVPVLTLALVQRRKKLLCLANECMKESTPLDNMSRDTEELIQEDAFEVVQALEDQGIHLPKEFRSVQPGSVYHCAYMNDETTESLFRAGFSHTNIAFLGFTPLMTIDLYDISRRDHINSRISHSALGLVDWFLSHGEDLNRPIPANAVTQRIENRSNTTTGVRLAHRVASEMGRSLRYVDAFGSERYIEISQRILTSPVLDSCECLCTQNGCSAASVFSREVWKVVRWTNTTGKLSDLDRKEWATIMDLLRSRLSGHPGARQFALDFIRVSTFEQVGMSHTCCRFMENSGKYESPDKGVTMAILRGEYKIVEIMDAEDVAEIQEEERFLGKLFEALMKEFDAKFEELGLSLSDFFFSYWWPRMAGIEAENKVTQEELTAIRNMGVVLEVI</sequence>
<evidence type="ECO:0000313" key="3">
    <source>
        <dbReference type="Proteomes" id="UP001583177"/>
    </source>
</evidence>
<accession>A0ABR3Y5M1</accession>
<protein>
    <recommendedName>
        <fullName evidence="4">Fungal N-terminal domain-containing protein</fullName>
    </recommendedName>
</protein>
<gene>
    <name evidence="2" type="ORF">Daus18300_000293</name>
</gene>
<dbReference type="SUPFAM" id="SSF48403">
    <property type="entry name" value="Ankyrin repeat"/>
    <property type="match status" value="1"/>
</dbReference>
<organism evidence="2 3">
    <name type="scientific">Diaporthe australafricana</name>
    <dbReference type="NCBI Taxonomy" id="127596"/>
    <lineage>
        <taxon>Eukaryota</taxon>
        <taxon>Fungi</taxon>
        <taxon>Dikarya</taxon>
        <taxon>Ascomycota</taxon>
        <taxon>Pezizomycotina</taxon>
        <taxon>Sordariomycetes</taxon>
        <taxon>Sordariomycetidae</taxon>
        <taxon>Diaporthales</taxon>
        <taxon>Diaporthaceae</taxon>
        <taxon>Diaporthe</taxon>
    </lineage>
</organism>